<evidence type="ECO:0000313" key="1">
    <source>
        <dbReference type="EMBL" id="KKK84744.1"/>
    </source>
</evidence>
<organism evidence="1">
    <name type="scientific">marine sediment metagenome</name>
    <dbReference type="NCBI Taxonomy" id="412755"/>
    <lineage>
        <taxon>unclassified sequences</taxon>
        <taxon>metagenomes</taxon>
        <taxon>ecological metagenomes</taxon>
    </lineage>
</organism>
<proteinExistence type="predicted"/>
<dbReference type="EMBL" id="LAZR01051632">
    <property type="protein sequence ID" value="KKK84744.1"/>
    <property type="molecule type" value="Genomic_DNA"/>
</dbReference>
<comment type="caution">
    <text evidence="1">The sequence shown here is derived from an EMBL/GenBank/DDBJ whole genome shotgun (WGS) entry which is preliminary data.</text>
</comment>
<feature type="non-terminal residue" evidence="1">
    <location>
        <position position="248"/>
    </location>
</feature>
<accession>A0A0F9B299</accession>
<gene>
    <name evidence="1" type="ORF">LCGC14_2780240</name>
</gene>
<protein>
    <submittedName>
        <fullName evidence="1">Uncharacterized protein</fullName>
    </submittedName>
</protein>
<dbReference type="SUPFAM" id="SSF52540">
    <property type="entry name" value="P-loop containing nucleoside triphosphate hydrolases"/>
    <property type="match status" value="1"/>
</dbReference>
<dbReference type="InterPro" id="IPR027417">
    <property type="entry name" value="P-loop_NTPase"/>
</dbReference>
<sequence>MVLIKLGYDKSKKFNWKKLPQDFSKELFNRKPVIIIHERLWEKVKNIMLLRKRGFDALILIDGKKRTGKSTLAKTIAYLLNPNLSINNYVAGLEEAPSKIDLAKDEDSLIFDEGSLIASSTDVMTTKNKQLEKIIDVVGQKRLTLIFCMPEFFKISRPIALTHSLFLLHVYTDDKLIRGRFAYFGTKKKKFLYEIGKRNFGSYARPKADWTGLFVDFHLDFDDEYLKLKKESLKEALDPEYKKPKAPT</sequence>
<reference evidence="1" key="1">
    <citation type="journal article" date="2015" name="Nature">
        <title>Complex archaea that bridge the gap between prokaryotes and eukaryotes.</title>
        <authorList>
            <person name="Spang A."/>
            <person name="Saw J.H."/>
            <person name="Jorgensen S.L."/>
            <person name="Zaremba-Niedzwiedzka K."/>
            <person name="Martijn J."/>
            <person name="Lind A.E."/>
            <person name="van Eijk R."/>
            <person name="Schleper C."/>
            <person name="Guy L."/>
            <person name="Ettema T.J."/>
        </authorList>
    </citation>
    <scope>NUCLEOTIDE SEQUENCE</scope>
</reference>
<name>A0A0F9B299_9ZZZZ</name>
<dbReference type="AlphaFoldDB" id="A0A0F9B299"/>